<name>G1C7H1_9GAMM</name>
<organism evidence="2">
    <name type="scientific">Alcanivorax hongdengensis</name>
    <dbReference type="NCBI Taxonomy" id="519051"/>
    <lineage>
        <taxon>Bacteria</taxon>
        <taxon>Pseudomonadati</taxon>
        <taxon>Pseudomonadota</taxon>
        <taxon>Gammaproteobacteria</taxon>
        <taxon>Oceanospirillales</taxon>
        <taxon>Alcanivoracaceae</taxon>
        <taxon>Alcanivorax</taxon>
    </lineage>
</organism>
<protein>
    <submittedName>
        <fullName evidence="2">Cytochrome P450</fullName>
    </submittedName>
</protein>
<dbReference type="Gene3D" id="3.30.720.120">
    <property type="match status" value="1"/>
</dbReference>
<evidence type="ECO:0000259" key="1">
    <source>
        <dbReference type="PROSITE" id="PS51819"/>
    </source>
</evidence>
<proteinExistence type="predicted"/>
<dbReference type="PROSITE" id="PS51819">
    <property type="entry name" value="VOC"/>
    <property type="match status" value="1"/>
</dbReference>
<dbReference type="InterPro" id="IPR029068">
    <property type="entry name" value="Glyas_Bleomycin-R_OHBP_Dase"/>
</dbReference>
<evidence type="ECO:0000313" key="2">
    <source>
        <dbReference type="EMBL" id="AEK10597.1"/>
    </source>
</evidence>
<dbReference type="Pfam" id="PF00903">
    <property type="entry name" value="Glyoxalase"/>
    <property type="match status" value="1"/>
</dbReference>
<reference evidence="2" key="1">
    <citation type="submission" date="2011-03" db="EMBL/GenBank/DDBJ databases">
        <title>Genes Involved in Alkane Degradation in Alcanivorax hongdengensis Strain A-11-3.</title>
        <authorList>
            <person name="Wang W."/>
        </authorList>
    </citation>
    <scope>NUCLEOTIDE SEQUENCE</scope>
    <source>
        <strain evidence="2">A-11-3</strain>
    </source>
</reference>
<dbReference type="AlphaFoldDB" id="G1C7H1"/>
<dbReference type="InterPro" id="IPR037523">
    <property type="entry name" value="VOC_core"/>
</dbReference>
<dbReference type="SUPFAM" id="SSF54593">
    <property type="entry name" value="Glyoxalase/Bleomycin resistance protein/Dihydroxybiphenyl dioxygenase"/>
    <property type="match status" value="1"/>
</dbReference>
<accession>G1C7H1</accession>
<dbReference type="EMBL" id="JF747236">
    <property type="protein sequence ID" value="AEK10597.1"/>
    <property type="molecule type" value="Genomic_DNA"/>
</dbReference>
<dbReference type="InterPro" id="IPR004360">
    <property type="entry name" value="Glyas_Fos-R_dOase_dom"/>
</dbReference>
<feature type="domain" description="VOC" evidence="1">
    <location>
        <begin position="3"/>
        <end position="123"/>
    </location>
</feature>
<sequence>MKISDRYPIVVTDHKVACRDFWQRHFGLDVLFDSDWFVLLGNEQQGSVVAFMSPDHPSAPPGPECFGGQGVCLEIEVDDIVQTHQHFTRGGGPVAYPLTRESFGQHRFGLRDPSGLWVDVVEQIAPQDGYWDRYMQTVG</sequence>
<dbReference type="Gene3D" id="3.30.720.110">
    <property type="match status" value="1"/>
</dbReference>